<sequence>MPILEIDEKKVAGHFPEYSNITSEMTGILPIMHKNAHQLPCKILWNPHWTTEIGLTGEEEHEQVFSKLYLYAYVLKHMAKDTNIVALLTIDSTIQKRFFNINDSLLELGKEIKQGTPKLEKLLETHNLVNNDLPLIHKELERKAKAILDQRKTKKTPVDTLRRMLEGLHAHLKTTSISISKEAENSNTRTKLRRILTETKGKALETIELINSTDKTLQISYEDFNEGVFPWETVLDRDDTQFPTLSLADKYHIVGCWMLLKRAREEITLSKKEMMSKNENETTCDFVCEKPTNDYEPEFKFDTSDEENYDSLSESEYSEEETESSSSYSEDDESAI</sequence>
<comment type="caution">
    <text evidence="2">The sequence shown here is derived from an EMBL/GenBank/DDBJ whole genome shotgun (WGS) entry which is preliminary data.</text>
</comment>
<feature type="compositionally biased region" description="Acidic residues" evidence="1">
    <location>
        <begin position="316"/>
        <end position="336"/>
    </location>
</feature>
<evidence type="ECO:0000313" key="3">
    <source>
        <dbReference type="Proteomes" id="UP000789390"/>
    </source>
</evidence>
<dbReference type="AlphaFoldDB" id="A0A8J2RGH0"/>
<organism evidence="2 3">
    <name type="scientific">Daphnia galeata</name>
    <dbReference type="NCBI Taxonomy" id="27404"/>
    <lineage>
        <taxon>Eukaryota</taxon>
        <taxon>Metazoa</taxon>
        <taxon>Ecdysozoa</taxon>
        <taxon>Arthropoda</taxon>
        <taxon>Crustacea</taxon>
        <taxon>Branchiopoda</taxon>
        <taxon>Diplostraca</taxon>
        <taxon>Cladocera</taxon>
        <taxon>Anomopoda</taxon>
        <taxon>Daphniidae</taxon>
        <taxon>Daphnia</taxon>
    </lineage>
</organism>
<keyword evidence="3" id="KW-1185">Reference proteome</keyword>
<evidence type="ECO:0000256" key="1">
    <source>
        <dbReference type="SAM" id="MobiDB-lite"/>
    </source>
</evidence>
<evidence type="ECO:0000313" key="2">
    <source>
        <dbReference type="EMBL" id="CAH0100204.1"/>
    </source>
</evidence>
<protein>
    <submittedName>
        <fullName evidence="2">Uncharacterized protein</fullName>
    </submittedName>
</protein>
<accession>A0A8J2RGH0</accession>
<proteinExistence type="predicted"/>
<gene>
    <name evidence="2" type="ORF">DGAL_LOCUS2396</name>
</gene>
<dbReference type="EMBL" id="CAKKLH010000034">
    <property type="protein sequence ID" value="CAH0100204.1"/>
    <property type="molecule type" value="Genomic_DNA"/>
</dbReference>
<dbReference type="OrthoDB" id="8942143at2759"/>
<dbReference type="InterPro" id="IPR040521">
    <property type="entry name" value="KDZ"/>
</dbReference>
<dbReference type="PANTHER" id="PTHR33104:SF2">
    <property type="entry name" value="CXC3 LIKE CYSTEINE CLUSTER DOMAIN-CONTAINING PROTEIN"/>
    <property type="match status" value="1"/>
</dbReference>
<dbReference type="PANTHER" id="PTHR33104">
    <property type="entry name" value="SI:DKEY-29D5.2"/>
    <property type="match status" value="1"/>
</dbReference>
<name>A0A8J2RGH0_9CRUS</name>
<dbReference type="Pfam" id="PF18758">
    <property type="entry name" value="KDZ"/>
    <property type="match status" value="1"/>
</dbReference>
<dbReference type="Proteomes" id="UP000789390">
    <property type="component" value="Unassembled WGS sequence"/>
</dbReference>
<reference evidence="2" key="1">
    <citation type="submission" date="2021-11" db="EMBL/GenBank/DDBJ databases">
        <authorList>
            <person name="Schell T."/>
        </authorList>
    </citation>
    <scope>NUCLEOTIDE SEQUENCE</scope>
    <source>
        <strain evidence="2">M5</strain>
    </source>
</reference>
<feature type="region of interest" description="Disordered" evidence="1">
    <location>
        <begin position="288"/>
        <end position="336"/>
    </location>
</feature>
<feature type="compositionally biased region" description="Basic and acidic residues" evidence="1">
    <location>
        <begin position="288"/>
        <end position="303"/>
    </location>
</feature>